<keyword evidence="4" id="KW-1185">Reference proteome</keyword>
<proteinExistence type="predicted"/>
<dbReference type="RefSeq" id="WP_169565370.1">
    <property type="nucleotide sequence ID" value="NZ_JAAXYH010000014.1"/>
</dbReference>
<dbReference type="EMBL" id="JAAXYH010000014">
    <property type="protein sequence ID" value="NMH66647.1"/>
    <property type="molecule type" value="Genomic_DNA"/>
</dbReference>
<dbReference type="Proteomes" id="UP000737113">
    <property type="component" value="Unassembled WGS sequence"/>
</dbReference>
<gene>
    <name evidence="3" type="ORF">HC757_15940</name>
</gene>
<accession>A0A972G1L4</accession>
<feature type="region of interest" description="Disordered" evidence="1">
    <location>
        <begin position="679"/>
        <end position="700"/>
    </location>
</feature>
<evidence type="ECO:0000313" key="3">
    <source>
        <dbReference type="EMBL" id="NMH66647.1"/>
    </source>
</evidence>
<organism evidence="3 4">
    <name type="scientific">Shewanella salipaludis</name>
    <dbReference type="NCBI Taxonomy" id="2723052"/>
    <lineage>
        <taxon>Bacteria</taxon>
        <taxon>Pseudomonadati</taxon>
        <taxon>Pseudomonadota</taxon>
        <taxon>Gammaproteobacteria</taxon>
        <taxon>Alteromonadales</taxon>
        <taxon>Shewanellaceae</taxon>
        <taxon>Shewanella</taxon>
    </lineage>
</organism>
<dbReference type="AlphaFoldDB" id="A0A972G1L4"/>
<feature type="signal peptide" evidence="2">
    <location>
        <begin position="1"/>
        <end position="30"/>
    </location>
</feature>
<keyword evidence="2" id="KW-0732">Signal</keyword>
<protein>
    <recommendedName>
        <fullName evidence="5">DUF11 domain-containing protein</fullName>
    </recommendedName>
</protein>
<name>A0A972G1L4_9GAMM</name>
<evidence type="ECO:0000313" key="4">
    <source>
        <dbReference type="Proteomes" id="UP000737113"/>
    </source>
</evidence>
<sequence>MKASTFLLNRWVCAAFWLTGSFCFSSSVLAGDTIETGCMQDLAGFALSCTANDVAVAGVATNPDGTPQLTIHDDGCAYQGDTVNFTATFDLEVTAKERHDIGIYFVTDGDLNGDGAISGACSVSTLDYQPDPPWLDLDGTTDPFPGTNIISNIQDTCGDIDKPDHNPLHPTVTLTAVCKDDDNDGFLNLPNCTSWRQSGANELCTSPENAFPGSPSKCRCDDGFNVPIAVPPAELRVVKTAAPTTLAEPGGTVSFSVSVTNIGVDPNNPVTLNSLTDSIYGDISTSGHDGIISTGCAVPQQIPVDDQNVGGIDTYSCSFQVSLVGNSGDSETDLVTATGIDVHNKTISGQDDATVTLTDVLPSIAVTKTASATEILEPGANVTFAVTIENVSLADSDPVVIGSLLDSIYGDLNGKGGCSVPQTLLAAESYSCSFTQFVAGNAGSSETDIVTATGSDDEGDVVSDSDSATVMINDVPSSITLTKIANPTIVPEPGGNVTFALVVNNTSTVDTVTISSLMDDVHGDLDGLGSCSMPQILQPGQSYSCNFNVYVAGDANGSETDVVTASGTDDDGDALMAADDATVDFENVAPAATLIKTATSATVVYRVSVRNDSSAEALTLSQLNDDQFGDITQVQGQIVSTDCAVPQTLGINSQDSDTYVCTFSAIVSNSPHTNLVTATVTDNDGSSPVTPTDSARVTLE</sequence>
<feature type="chain" id="PRO_5036948638" description="DUF11 domain-containing protein" evidence="2">
    <location>
        <begin position="31"/>
        <end position="700"/>
    </location>
</feature>
<evidence type="ECO:0008006" key="5">
    <source>
        <dbReference type="Google" id="ProtNLM"/>
    </source>
</evidence>
<evidence type="ECO:0000256" key="2">
    <source>
        <dbReference type="SAM" id="SignalP"/>
    </source>
</evidence>
<reference evidence="3" key="1">
    <citation type="submission" date="2020-04" db="EMBL/GenBank/DDBJ databases">
        <title>Description of Shewanella salipaludis sp. nov., isolated from a salt marsh.</title>
        <authorList>
            <person name="Park S."/>
            <person name="Yoon J.-H."/>
        </authorList>
    </citation>
    <scope>NUCLEOTIDE SEQUENCE</scope>
    <source>
        <strain evidence="3">SHSM-M6</strain>
    </source>
</reference>
<comment type="caution">
    <text evidence="3">The sequence shown here is derived from an EMBL/GenBank/DDBJ whole genome shotgun (WGS) entry which is preliminary data.</text>
</comment>
<evidence type="ECO:0000256" key="1">
    <source>
        <dbReference type="SAM" id="MobiDB-lite"/>
    </source>
</evidence>